<dbReference type="FunFam" id="2.30.30.140:FF:000018">
    <property type="entry name" value="Serine/threonine-protein kinase 31"/>
    <property type="match status" value="4"/>
</dbReference>
<dbReference type="SUPFAM" id="SSF57845">
    <property type="entry name" value="B-box zinc-binding domain"/>
    <property type="match status" value="1"/>
</dbReference>
<dbReference type="RefSeq" id="XP_013416573.1">
    <property type="nucleotide sequence ID" value="XM_013561119.1"/>
</dbReference>
<feature type="domain" description="Tudor" evidence="8">
    <location>
        <begin position="1109"/>
        <end position="1168"/>
    </location>
</feature>
<dbReference type="PROSITE" id="PS50119">
    <property type="entry name" value="ZF_BBOX"/>
    <property type="match status" value="2"/>
</dbReference>
<dbReference type="SUPFAM" id="SSF57850">
    <property type="entry name" value="RING/U-box"/>
    <property type="match status" value="1"/>
</dbReference>
<feature type="compositionally biased region" description="Low complexity" evidence="5">
    <location>
        <begin position="423"/>
        <end position="445"/>
    </location>
</feature>
<keyword evidence="2 4" id="KW-0863">Zinc-finger</keyword>
<feature type="domain" description="B box-type" evidence="7">
    <location>
        <begin position="121"/>
        <end position="168"/>
    </location>
</feature>
<name>A0A1S3K1R6_LINAN</name>
<evidence type="ECO:0000256" key="5">
    <source>
        <dbReference type="SAM" id="MobiDB-lite"/>
    </source>
</evidence>
<feature type="region of interest" description="Disordered" evidence="5">
    <location>
        <begin position="421"/>
        <end position="447"/>
    </location>
</feature>
<keyword evidence="1" id="KW-0479">Metal-binding</keyword>
<dbReference type="Gene3D" id="2.40.50.90">
    <property type="match status" value="3"/>
</dbReference>
<feature type="domain" description="RING-type" evidence="6">
    <location>
        <begin position="7"/>
        <end position="59"/>
    </location>
</feature>
<dbReference type="CDD" id="cd22744">
    <property type="entry name" value="OTU"/>
    <property type="match status" value="1"/>
</dbReference>
<dbReference type="InterPro" id="IPR038765">
    <property type="entry name" value="Papain-like_cys_pep_sf"/>
</dbReference>
<feature type="domain" description="Tudor" evidence="8">
    <location>
        <begin position="1852"/>
        <end position="1911"/>
    </location>
</feature>
<dbReference type="Gene3D" id="2.30.30.140">
    <property type="match status" value="5"/>
</dbReference>
<dbReference type="CDD" id="cd20379">
    <property type="entry name" value="Tudor_dTUD-like"/>
    <property type="match status" value="1"/>
</dbReference>
<dbReference type="Gene3D" id="3.90.70.80">
    <property type="match status" value="1"/>
</dbReference>
<dbReference type="PROSITE" id="PS50304">
    <property type="entry name" value="TUDOR"/>
    <property type="match status" value="5"/>
</dbReference>
<evidence type="ECO:0000259" key="8">
    <source>
        <dbReference type="PROSITE" id="PS50304"/>
    </source>
</evidence>
<reference evidence="11" key="1">
    <citation type="submission" date="2025-08" db="UniProtKB">
        <authorList>
            <consortium name="RefSeq"/>
        </authorList>
    </citation>
    <scope>IDENTIFICATION</scope>
    <source>
        <tissue evidence="11">Gonads</tissue>
    </source>
</reference>
<evidence type="ECO:0000259" key="6">
    <source>
        <dbReference type="PROSITE" id="PS50089"/>
    </source>
</evidence>
<dbReference type="Gene3D" id="4.10.830.40">
    <property type="match status" value="1"/>
</dbReference>
<dbReference type="CDD" id="cd19757">
    <property type="entry name" value="Bbox1"/>
    <property type="match status" value="1"/>
</dbReference>
<evidence type="ECO:0000259" key="9">
    <source>
        <dbReference type="PROSITE" id="PS50802"/>
    </source>
</evidence>
<feature type="domain" description="Tudor" evidence="8">
    <location>
        <begin position="1627"/>
        <end position="1685"/>
    </location>
</feature>
<dbReference type="KEGG" id="lak:106178091"/>
<dbReference type="InterPro" id="IPR001841">
    <property type="entry name" value="Znf_RING"/>
</dbReference>
<dbReference type="PANTHER" id="PTHR16442">
    <property type="entry name" value="RING FINGER PROTEIN 17"/>
    <property type="match status" value="1"/>
</dbReference>
<dbReference type="STRING" id="7574.A0A1S3K1R6"/>
<keyword evidence="10" id="KW-1185">Reference proteome</keyword>
<dbReference type="InterPro" id="IPR000315">
    <property type="entry name" value="Znf_B-box"/>
</dbReference>
<feature type="domain" description="OTU" evidence="9">
    <location>
        <begin position="1440"/>
        <end position="1569"/>
    </location>
</feature>
<evidence type="ECO:0000256" key="3">
    <source>
        <dbReference type="ARBA" id="ARBA00022833"/>
    </source>
</evidence>
<accession>A0A1S3K1R6</accession>
<evidence type="ECO:0000313" key="10">
    <source>
        <dbReference type="Proteomes" id="UP000085678"/>
    </source>
</evidence>
<dbReference type="GeneID" id="106178091"/>
<dbReference type="Proteomes" id="UP000085678">
    <property type="component" value="Unplaced"/>
</dbReference>
<evidence type="ECO:0000256" key="4">
    <source>
        <dbReference type="PROSITE-ProRule" id="PRU00024"/>
    </source>
</evidence>
<sequence>MQKNPTCPACCHTFGTKDPARPHGPRMPLLLRCGHTYCESCLFKLAKFHKTGIPCPSCKVLTQLKEEGSIKCLEPNIYLLGLLSAQRRKSVASNNSVLNFTPAGMLPRKKKSSLEESEDCETKVPCKECNFNPATCCCLKCDVTMCGICFDRVHSASNTLRKHQAVPIYESGLSLGGSVCKDHDNRAIEYFCEDDQTAICSHCVIVGEHKSHAISSMEDKNKTVFADMEPVINTAAKVLKNLKKSEKVLNDGIPDSRVTAIQLVEEVQSHFQTLHGLLQAREIELTAEIETACAEQIMPMEDMKLNIVEESKRIEFLLKDARKVMNNNNQLILNANEILSKLQSIETFPCHCVPVVEEEQLGVKVQFTEDFKNMIPEYGKIQSTPINRFELVPLSEIVDKGDDRTSEISDDVIIEEEIEESLSTDGSLSTSQHSQHSSGTGTSVSATDTIAHRKKMAQRTKVNFVRQELVYVTHIKNPSHFIIQRVADVERLKSLARNMNKWCNGDKAERPSSACKDDLVLCQYALDNCWYRARVKDILWDSDTTTSSKPKIEVYYIDYGNTEIVPLEKVRAMQNRFLRVPELAVQCALLDLVPADKTNPQWSLEAIQSFAKMTEDKPMLMSVVKNVNNVMHVDLSKPPNDGIQDDRPVSMRDSLVFLELACLATPESTHVTSGPMLLPARRYLHSELPEIDDILDVVISHVDSPSSFYVQQTNDEARYFSQMMEELQTVYNNTEDLYAVLCPQKDMVCVAQYHDNLWYRAQVTRLPGRRMVEIQYVDFGNSEIISHLKLRKILDRHLVLPAQGLHCSLADIEPVDVEVGWSPQVVDQFKTNVFQQRVLRVKGFLDQCLSVLLCAVTDSGEVCFNAYLVNEGLAVSTGPGSKPTSLAMPNLISYGKNQCSATEDLESIPGNNQVHPNALNLVDSGICLENQEVANIAKDAKIGICDPVVSQIAQGDLRTDELSEEDMAKIHGGWHRPQSVVQASPASVTSGVTDLEVNVASAGQAESQKDKKPCHSTIPEIERDCDWFGDINTEKKMKLGKSATANKEQSVKIRKSKKLKDVPGTPIIVSHVESPTLLYVRTVDGETDLNKLMNELDEQFSKTSPVQLTLEPEDVCAAKSTTDGRWYRAKVLSILSNDFVQVHMLDFGFEEKLKMEMLRPLEARFIEYNLFAIRCHLTDICAAGDRTRWSKTACEHFKELIADAECNIEPKGELTDGSLPIDLIMIETLEGDALTPATTECRSFSKILVEEGLAIPVRKRSQVAASLQENNERKATSEQGQLIVQSNTFSDATKSDILPTQALAAEVTVAPTKDQHSEALTEEPLLSETMANEPVATESNTKESRSPVDLPIELPPNSLLLKKRKKREELAQPPTQFPPFELPPYPGTLTVIPTYVGIDGVIYAQEYKSDEDPEGRLGYILQESTLEVKVQDKYLQSIGMKRYKIIADGNCLFRAFAQGIFQDQNQHLIVRSAVIQALQEQWDVFKDIIYEDDKMKYIQNLAKPGSYGGEVEIQVVCYIYDIQTVLYMNGLHTPVLTRTYGAGSADVVELIFLSDGRVDNGHYDLAIPSSLCVPNPDYAAWRQMRICEMQQHADRQDVTSFDDSTLAQLMDVLQHHYQNTEPDLNVQWAVDQACVARFSQDMHWYRGRVLEINEQGILVHYIDFGNNEYVLPENLRSDVILTQIPQQCLECILFGIKPNTADGHWTKSFTEFIHDTIVGVSCIMELQMKPKEGEPLAVSITTSDDRHLEQILLFLDIAVRYEDQHALPVTSEEVEQGEDLGPYTPLELPAVNELFTAIVTQVDAVDKMYIQKCHVEETEDPKVYLANQQLEALLSITMELNASAENYPSVETISEGMACVAQFTADGCWYRGLVIKVEEICEAAVLYVDYGNKEIVPKERLRHIPEEFLSLPAQAAPVKIEGLISHSIHAATLEDVQLISNELGDSVKVAVVKAHGFPASIELYTHVPCPGQPKPYAYQSLIDQGIIEIQSEESDLLYSGAEATSVTYGGSEETVSLAKSTDPRSELSWYDQTANFLTCDG</sequence>
<feature type="domain" description="Tudor" evidence="8">
    <location>
        <begin position="513"/>
        <end position="580"/>
    </location>
</feature>
<dbReference type="PROSITE" id="PS50089">
    <property type="entry name" value="ZF_RING_2"/>
    <property type="match status" value="1"/>
</dbReference>
<dbReference type="PROSITE" id="PS00518">
    <property type="entry name" value="ZF_RING_1"/>
    <property type="match status" value="1"/>
</dbReference>
<dbReference type="GO" id="GO:0008270">
    <property type="term" value="F:zinc ion binding"/>
    <property type="evidence" value="ECO:0007669"/>
    <property type="project" value="UniProtKB-KW"/>
</dbReference>
<keyword evidence="3" id="KW-0862">Zinc</keyword>
<evidence type="ECO:0000256" key="1">
    <source>
        <dbReference type="ARBA" id="ARBA00022723"/>
    </source>
</evidence>
<dbReference type="Pfam" id="PF00567">
    <property type="entry name" value="TUDOR"/>
    <property type="match status" value="5"/>
</dbReference>
<dbReference type="PROSITE" id="PS50802">
    <property type="entry name" value="OTU"/>
    <property type="match status" value="1"/>
</dbReference>
<dbReference type="CDD" id="cd19756">
    <property type="entry name" value="Bbox2"/>
    <property type="match status" value="1"/>
</dbReference>
<dbReference type="Pfam" id="PF02338">
    <property type="entry name" value="OTU"/>
    <property type="match status" value="1"/>
</dbReference>
<dbReference type="Gene3D" id="3.30.160.60">
    <property type="entry name" value="Classic Zinc Finger"/>
    <property type="match status" value="1"/>
</dbReference>
<evidence type="ECO:0000256" key="2">
    <source>
        <dbReference type="ARBA" id="ARBA00022771"/>
    </source>
</evidence>
<dbReference type="SMART" id="SM00333">
    <property type="entry name" value="TUDOR"/>
    <property type="match status" value="5"/>
</dbReference>
<feature type="domain" description="Tudor" evidence="8">
    <location>
        <begin position="742"/>
        <end position="800"/>
    </location>
</feature>
<gene>
    <name evidence="11" type="primary">LOC106178091</name>
</gene>
<dbReference type="Pfam" id="PF00643">
    <property type="entry name" value="zf-B_box"/>
    <property type="match status" value="1"/>
</dbReference>
<dbReference type="SUPFAM" id="SSF54001">
    <property type="entry name" value="Cysteine proteinases"/>
    <property type="match status" value="1"/>
</dbReference>
<dbReference type="SMART" id="SM00336">
    <property type="entry name" value="BBOX"/>
    <property type="match status" value="2"/>
</dbReference>
<dbReference type="OrthoDB" id="5800423at2759"/>
<proteinExistence type="predicted"/>
<feature type="region of interest" description="Disordered" evidence="5">
    <location>
        <begin position="1313"/>
        <end position="1353"/>
    </location>
</feature>
<dbReference type="InterPro" id="IPR013083">
    <property type="entry name" value="Znf_RING/FYVE/PHD"/>
</dbReference>
<dbReference type="SUPFAM" id="SSF63748">
    <property type="entry name" value="Tudor/PWWP/MBT"/>
    <property type="match status" value="5"/>
</dbReference>
<organism evidence="10 11">
    <name type="scientific">Lingula anatina</name>
    <name type="common">Brachiopod</name>
    <name type="synonym">Lingula unguis</name>
    <dbReference type="NCBI Taxonomy" id="7574"/>
    <lineage>
        <taxon>Eukaryota</taxon>
        <taxon>Metazoa</taxon>
        <taxon>Spiralia</taxon>
        <taxon>Lophotrochozoa</taxon>
        <taxon>Brachiopoda</taxon>
        <taxon>Linguliformea</taxon>
        <taxon>Lingulata</taxon>
        <taxon>Lingulida</taxon>
        <taxon>Linguloidea</taxon>
        <taxon>Lingulidae</taxon>
        <taxon>Lingula</taxon>
    </lineage>
</organism>
<dbReference type="SMART" id="SM00184">
    <property type="entry name" value="RING"/>
    <property type="match status" value="1"/>
</dbReference>
<dbReference type="InterPro" id="IPR017907">
    <property type="entry name" value="Znf_RING_CS"/>
</dbReference>
<protein>
    <submittedName>
        <fullName evidence="11">RING finger protein 17</fullName>
    </submittedName>
</protein>
<evidence type="ECO:0000313" key="11">
    <source>
        <dbReference type="RefSeq" id="XP_013416573.1"/>
    </source>
</evidence>
<feature type="domain" description="B box-type" evidence="7">
    <location>
        <begin position="175"/>
        <end position="217"/>
    </location>
</feature>
<dbReference type="InterPro" id="IPR002999">
    <property type="entry name" value="Tudor"/>
</dbReference>
<dbReference type="InterPro" id="IPR035437">
    <property type="entry name" value="SNase_OB-fold_sf"/>
</dbReference>
<dbReference type="InterPro" id="IPR003323">
    <property type="entry name" value="OTU_dom"/>
</dbReference>
<dbReference type="InParanoid" id="A0A1S3K1R6"/>
<evidence type="ECO:0000259" key="7">
    <source>
        <dbReference type="PROSITE" id="PS50119"/>
    </source>
</evidence>
<dbReference type="Gene3D" id="3.30.40.10">
    <property type="entry name" value="Zinc/RING finger domain, C3HC4 (zinc finger)"/>
    <property type="match status" value="1"/>
</dbReference>
<dbReference type="PANTHER" id="PTHR16442:SF1">
    <property type="entry name" value="RING FINGER PROTEIN 17"/>
    <property type="match status" value="1"/>
</dbReference>